<protein>
    <recommendedName>
        <fullName evidence="4">Transmembrane protein</fullName>
    </recommendedName>
</protein>
<feature type="transmembrane region" description="Helical" evidence="1">
    <location>
        <begin position="6"/>
        <end position="39"/>
    </location>
</feature>
<evidence type="ECO:0008006" key="4">
    <source>
        <dbReference type="Google" id="ProtNLM"/>
    </source>
</evidence>
<dbReference type="Proteomes" id="UP000234790">
    <property type="component" value="Chromosome"/>
</dbReference>
<name>A0A2K9LU13_SPISQ</name>
<keyword evidence="1" id="KW-0812">Transmembrane</keyword>
<dbReference type="AlphaFoldDB" id="A0A2K9LU13"/>
<keyword evidence="3" id="KW-1185">Reference proteome</keyword>
<organism evidence="2 3">
    <name type="scientific">Spiroplasma monobiae MQ-1</name>
    <dbReference type="NCBI Taxonomy" id="1336748"/>
    <lineage>
        <taxon>Bacteria</taxon>
        <taxon>Bacillati</taxon>
        <taxon>Mycoplasmatota</taxon>
        <taxon>Mollicutes</taxon>
        <taxon>Entomoplasmatales</taxon>
        <taxon>Spiroplasmataceae</taxon>
        <taxon>Spiroplasma</taxon>
    </lineage>
</organism>
<evidence type="ECO:0000313" key="2">
    <source>
        <dbReference type="EMBL" id="AUM62558.1"/>
    </source>
</evidence>
<sequence>MKNKINYYKLAIFICLIAQVISFFDFLIVTTFLIINLNFIFKLIKLPFSKNKKGTLKSFAFIFIYITFWTMFLFIVFGFTLFITIKFSSPKIDFKLLEIFYLVIPFIFNTLIFKLHRDKIIRIIEFRRVEPKRQDEFINIISSKNIIISYIKEIKPL</sequence>
<dbReference type="EMBL" id="CP025543">
    <property type="protein sequence ID" value="AUM62558.1"/>
    <property type="molecule type" value="Genomic_DNA"/>
</dbReference>
<accession>A0A2K9LU13</accession>
<evidence type="ECO:0000313" key="3">
    <source>
        <dbReference type="Proteomes" id="UP000234790"/>
    </source>
</evidence>
<reference evidence="2 3" key="1">
    <citation type="submission" date="2017-12" db="EMBL/GenBank/DDBJ databases">
        <title>Complete genome sequence of Spiroplasma monobiae MQ-1 (ATCC 33825).</title>
        <authorList>
            <person name="Tsai Y.-M."/>
            <person name="Lo W.-S."/>
            <person name="Wu P.-S."/>
            <person name="Cho S.-T."/>
            <person name="Kuo C.-H."/>
        </authorList>
    </citation>
    <scope>NUCLEOTIDE SEQUENCE [LARGE SCALE GENOMIC DNA]</scope>
    <source>
        <strain evidence="2 3">MQ-1</strain>
    </source>
</reference>
<dbReference type="KEGG" id="smoo:SMONO_v1c03090"/>
<feature type="transmembrane region" description="Helical" evidence="1">
    <location>
        <begin position="96"/>
        <end position="113"/>
    </location>
</feature>
<proteinExistence type="predicted"/>
<gene>
    <name evidence="2" type="ORF">SMONO_v1c03090</name>
</gene>
<keyword evidence="1" id="KW-1133">Transmembrane helix</keyword>
<feature type="transmembrane region" description="Helical" evidence="1">
    <location>
        <begin position="59"/>
        <end position="84"/>
    </location>
</feature>
<evidence type="ECO:0000256" key="1">
    <source>
        <dbReference type="SAM" id="Phobius"/>
    </source>
</evidence>
<keyword evidence="1" id="KW-0472">Membrane</keyword>